<gene>
    <name evidence="8" type="primary">042R</name>
    <name evidence="8" type="ORF">IIV25_042R</name>
</gene>
<evidence type="ECO:0000256" key="3">
    <source>
        <dbReference type="ARBA" id="ARBA00022759"/>
    </source>
</evidence>
<dbReference type="SUPFAM" id="SSF88723">
    <property type="entry name" value="PIN domain-like"/>
    <property type="match status" value="1"/>
</dbReference>
<keyword evidence="3 8" id="KW-0255">Endonuclease</keyword>
<dbReference type="EMBL" id="HF920635">
    <property type="protein sequence ID" value="CCV02060.1"/>
    <property type="molecule type" value="Genomic_DNA"/>
</dbReference>
<dbReference type="InterPro" id="IPR036279">
    <property type="entry name" value="5-3_exonuclease_C_sf"/>
</dbReference>
<evidence type="ECO:0000313" key="9">
    <source>
        <dbReference type="Proteomes" id="UP000097612"/>
    </source>
</evidence>
<evidence type="ECO:0000313" key="8">
    <source>
        <dbReference type="EMBL" id="CCV02060.1"/>
    </source>
</evidence>
<dbReference type="GO" id="GO:0017108">
    <property type="term" value="F:5'-flap endonuclease activity"/>
    <property type="evidence" value="ECO:0007669"/>
    <property type="project" value="TreeGrafter"/>
</dbReference>
<dbReference type="SMART" id="SM00484">
    <property type="entry name" value="XPGI"/>
    <property type="match status" value="1"/>
</dbReference>
<dbReference type="SMART" id="SM00485">
    <property type="entry name" value="XPGN"/>
    <property type="match status" value="1"/>
</dbReference>
<evidence type="ECO:0000256" key="2">
    <source>
        <dbReference type="ARBA" id="ARBA00022723"/>
    </source>
</evidence>
<dbReference type="PANTHER" id="PTHR11081">
    <property type="entry name" value="FLAP ENDONUCLEASE FAMILY MEMBER"/>
    <property type="match status" value="1"/>
</dbReference>
<dbReference type="InterPro" id="IPR006085">
    <property type="entry name" value="XPG_DNA_repair_N"/>
</dbReference>
<dbReference type="Proteomes" id="UP000097612">
    <property type="component" value="Segment"/>
</dbReference>
<evidence type="ECO:0000256" key="5">
    <source>
        <dbReference type="ARBA" id="ARBA00022842"/>
    </source>
</evidence>
<dbReference type="InterPro" id="IPR006086">
    <property type="entry name" value="XPG-I_dom"/>
</dbReference>
<evidence type="ECO:0000256" key="1">
    <source>
        <dbReference type="ARBA" id="ARBA00022722"/>
    </source>
</evidence>
<dbReference type="PRINTS" id="PR00853">
    <property type="entry name" value="XPGRADSUPER"/>
</dbReference>
<feature type="domain" description="XPG-I" evidence="6">
    <location>
        <begin position="179"/>
        <end position="255"/>
    </location>
</feature>
<dbReference type="InterPro" id="IPR029060">
    <property type="entry name" value="PIN-like_dom_sf"/>
</dbReference>
<dbReference type="Pfam" id="PF00867">
    <property type="entry name" value="XPG_I"/>
    <property type="match status" value="1"/>
</dbReference>
<reference evidence="8 9" key="1">
    <citation type="journal article" date="2013" name="Arch. Virol.">
        <title>Complete genome sequence of invertebrate iridovirus IIV-25 isolated from a blackfly larva.</title>
        <authorList>
            <person name="Piegu B."/>
            <person name="Guizard S."/>
            <person name="Spears T."/>
            <person name="Cruaud C."/>
            <person name="Couloux A."/>
            <person name="Bideshi D.K."/>
            <person name="Federici B.A."/>
            <person name="Bigot Y."/>
        </authorList>
    </citation>
    <scope>NUCLEOTIDE SEQUENCE [LARGE SCALE GENOMIC DNA]</scope>
</reference>
<dbReference type="InterPro" id="IPR006084">
    <property type="entry name" value="XPG/Rad2"/>
</dbReference>
<evidence type="ECO:0000259" key="7">
    <source>
        <dbReference type="SMART" id="SM00485"/>
    </source>
</evidence>
<dbReference type="Gene3D" id="3.40.50.1010">
    <property type="entry name" value="5'-nuclease"/>
    <property type="match status" value="1"/>
</dbReference>
<sequence length="368" mass="42478">MGIKNLNQFLKKREVNITLPVSTLKYTKIAIDTPMFLFKFKGVNDPSTNDWLGCFITFVAFLRKYDIHPIFIFEGKAPLEKAPAQEERRVQRQRMTDKTETIESDLNNYITSGVISELLVEVSTKLKGKGSKTLLPKKTLVKNGTYIDVGLIKEEIDRRKRYEISITTEDILNLKELFDLLGVSWIQSKGEAETDCVSLYYDDCVDYIVAEDTDVLAYYYSLNPEKELKVITNFNTTDLTFTQLSKNMILEKLNLTSQSFRDLCIMCGTDYNKNIPRVGVETSYKFILKWYSIESVPLDTTILNYTRVREIFEVKSNPSLHSQVGWCKPPKLDFLDELNIFILKFNLKGINLENIFKALSEADIEYVN</sequence>
<dbReference type="GO" id="GO:0008409">
    <property type="term" value="F:5'-3' exonuclease activity"/>
    <property type="evidence" value="ECO:0007669"/>
    <property type="project" value="TreeGrafter"/>
</dbReference>
<dbReference type="GO" id="GO:0046872">
    <property type="term" value="F:metal ion binding"/>
    <property type="evidence" value="ECO:0007669"/>
    <property type="project" value="UniProtKB-KW"/>
</dbReference>
<evidence type="ECO:0000256" key="4">
    <source>
        <dbReference type="ARBA" id="ARBA00022801"/>
    </source>
</evidence>
<dbReference type="GeneID" id="18501414"/>
<keyword evidence="1" id="KW-0540">Nuclease</keyword>
<dbReference type="Gene3D" id="1.10.150.20">
    <property type="entry name" value="5' to 3' exonuclease, C-terminal subdomain"/>
    <property type="match status" value="1"/>
</dbReference>
<evidence type="ECO:0000259" key="6">
    <source>
        <dbReference type="SMART" id="SM00484"/>
    </source>
</evidence>
<dbReference type="PANTHER" id="PTHR11081:SF9">
    <property type="entry name" value="FLAP ENDONUCLEASE 1"/>
    <property type="match status" value="1"/>
</dbReference>
<keyword evidence="5" id="KW-0460">Magnesium</keyword>
<organism evidence="8 9">
    <name type="scientific">Invertebrate iridovirus 25</name>
    <dbReference type="NCBI Taxonomy" id="1301280"/>
    <lineage>
        <taxon>Viruses</taxon>
        <taxon>Varidnaviria</taxon>
        <taxon>Bamfordvirae</taxon>
        <taxon>Nucleocytoviricota</taxon>
        <taxon>Megaviricetes</taxon>
        <taxon>Pimascovirales</taxon>
        <taxon>Pimascovirales incertae sedis</taxon>
        <taxon>Iridoviridae</taxon>
        <taxon>Betairidovirinae</taxon>
        <taxon>Chloriridovirus</taxon>
        <taxon>Chloriridovirus simulium2</taxon>
    </lineage>
</organism>
<keyword evidence="4" id="KW-0378">Hydrolase</keyword>
<feature type="domain" description="XPG N-terminal" evidence="7">
    <location>
        <begin position="1"/>
        <end position="95"/>
    </location>
</feature>
<dbReference type="Pfam" id="PF00752">
    <property type="entry name" value="XPG_N"/>
    <property type="match status" value="1"/>
</dbReference>
<proteinExistence type="predicted"/>
<dbReference type="RefSeq" id="YP_009010575.1">
    <property type="nucleotide sequence ID" value="NC_023613.1"/>
</dbReference>
<dbReference type="OrthoDB" id="21654at10239"/>
<keyword evidence="2" id="KW-0479">Metal-binding</keyword>
<dbReference type="KEGG" id="vg:18501414"/>
<dbReference type="SUPFAM" id="SSF47807">
    <property type="entry name" value="5' to 3' exonuclease, C-terminal subdomain"/>
    <property type="match status" value="1"/>
</dbReference>
<accession>W8W2E4</accession>
<protein>
    <submittedName>
        <fullName evidence="8">Flap endonuclease 1-A</fullName>
    </submittedName>
</protein>
<name>W8W2E4_9VIRU</name>
<keyword evidence="9" id="KW-1185">Reference proteome</keyword>